<organism evidence="1 2">
    <name type="scientific">Paenarthrobacter nitroguajacolicus</name>
    <name type="common">Arthrobacter nitroguajacolicus</name>
    <dbReference type="NCBI Taxonomy" id="211146"/>
    <lineage>
        <taxon>Bacteria</taxon>
        <taxon>Bacillati</taxon>
        <taxon>Actinomycetota</taxon>
        <taxon>Actinomycetes</taxon>
        <taxon>Micrococcales</taxon>
        <taxon>Micrococcaceae</taxon>
        <taxon>Paenarthrobacter</taxon>
    </lineage>
</organism>
<evidence type="ECO:0000313" key="2">
    <source>
        <dbReference type="Proteomes" id="UP000316500"/>
    </source>
</evidence>
<comment type="caution">
    <text evidence="1">The sequence shown here is derived from an EMBL/GenBank/DDBJ whole genome shotgun (WGS) entry which is preliminary data.</text>
</comment>
<gene>
    <name evidence="1" type="ORF">FQP90_08780</name>
</gene>
<reference evidence="1 2" key="1">
    <citation type="submission" date="2019-07" db="EMBL/GenBank/DDBJ databases">
        <title>Diversity of Bacteria from Kongsfjorden, Arctic.</title>
        <authorList>
            <person name="Yu Y."/>
        </authorList>
    </citation>
    <scope>NUCLEOTIDE SEQUENCE [LARGE SCALE GENOMIC DNA]</scope>
    <source>
        <strain evidence="1 2">SM1928</strain>
    </source>
</reference>
<proteinExistence type="predicted"/>
<accession>A0A558H4M2</accession>
<dbReference type="AlphaFoldDB" id="A0A558H4M2"/>
<evidence type="ECO:0008006" key="3">
    <source>
        <dbReference type="Google" id="ProtNLM"/>
    </source>
</evidence>
<dbReference type="EMBL" id="VNFK01000005">
    <property type="protein sequence ID" value="TVU64072.1"/>
    <property type="molecule type" value="Genomic_DNA"/>
</dbReference>
<dbReference type="OrthoDB" id="3351920at2"/>
<protein>
    <recommendedName>
        <fullName evidence="3">HTH iclR-type domain-containing protein</fullName>
    </recommendedName>
</protein>
<sequence length="360" mass="40031">MHVAKTLDAPPTEADLPTIAEALLRERIPTDWSLEVEVLSADRRWDSCFLLRAPDGTQTKIFVHAKRLLDVRDIAPLEEHLERFLEFGDSIGMVVARYLPPSVRDRLAQFGLSYADATGNILVRTESPALFVSDRGDDSDPWRGRGRPRGTLKGEPAAKVVRSLLDRAGPWKIRELVSESGASTGSVYRVIEFLEGEELIKRTENGLLNIPDWPSLLRRWSLDYQFQKSNMTTRWIAPRGLEDLLNRMRTSSVQDYAVTGSIAAAHWAAYAPSRSAMIYTADPITAAGEWGLRPAESGVNVLLAKPAYGVAFKGVITRQDGLQLAAPAQVAVDLMTGPGRAPSEAEELIDWMVRNEQLWR</sequence>
<evidence type="ECO:0000313" key="1">
    <source>
        <dbReference type="EMBL" id="TVU64072.1"/>
    </source>
</evidence>
<name>A0A558H4M2_PAENT</name>
<dbReference type="RefSeq" id="WP_144649345.1">
    <property type="nucleotide sequence ID" value="NZ_VNFK01000005.1"/>
</dbReference>
<dbReference type="Proteomes" id="UP000316500">
    <property type="component" value="Unassembled WGS sequence"/>
</dbReference>